<protein>
    <submittedName>
        <fullName evidence="2">Uncharacterized protein</fullName>
    </submittedName>
</protein>
<proteinExistence type="predicted"/>
<gene>
    <name evidence="2" type="ORF">SDC9_09993</name>
</gene>
<keyword evidence="1" id="KW-0472">Membrane</keyword>
<sequence length="75" mass="8153">MRHPVQDTAGKKGAKTQYDGILGAFSIVSESALLLLFLLLLAKGSVEALDERRGKKDGRLSFRNAFGGISESLFR</sequence>
<evidence type="ECO:0000256" key="1">
    <source>
        <dbReference type="SAM" id="Phobius"/>
    </source>
</evidence>
<keyword evidence="1" id="KW-1133">Transmembrane helix</keyword>
<feature type="transmembrane region" description="Helical" evidence="1">
    <location>
        <begin position="20"/>
        <end position="42"/>
    </location>
</feature>
<keyword evidence="1" id="KW-0812">Transmembrane</keyword>
<evidence type="ECO:0000313" key="2">
    <source>
        <dbReference type="EMBL" id="MPL64341.1"/>
    </source>
</evidence>
<name>A0A644TEW0_9ZZZZ</name>
<comment type="caution">
    <text evidence="2">The sequence shown here is derived from an EMBL/GenBank/DDBJ whole genome shotgun (WGS) entry which is preliminary data.</text>
</comment>
<dbReference type="AlphaFoldDB" id="A0A644TEW0"/>
<dbReference type="EMBL" id="VSSQ01000024">
    <property type="protein sequence ID" value="MPL64341.1"/>
    <property type="molecule type" value="Genomic_DNA"/>
</dbReference>
<reference evidence="2" key="1">
    <citation type="submission" date="2019-08" db="EMBL/GenBank/DDBJ databases">
        <authorList>
            <person name="Kucharzyk K."/>
            <person name="Murdoch R.W."/>
            <person name="Higgins S."/>
            <person name="Loffler F."/>
        </authorList>
    </citation>
    <scope>NUCLEOTIDE SEQUENCE</scope>
</reference>
<accession>A0A644TEW0</accession>
<organism evidence="2">
    <name type="scientific">bioreactor metagenome</name>
    <dbReference type="NCBI Taxonomy" id="1076179"/>
    <lineage>
        <taxon>unclassified sequences</taxon>
        <taxon>metagenomes</taxon>
        <taxon>ecological metagenomes</taxon>
    </lineage>
</organism>